<comment type="caution">
    <text evidence="2">The sequence shown here is derived from an EMBL/GenBank/DDBJ whole genome shotgun (WGS) entry which is preliminary data.</text>
</comment>
<gene>
    <name evidence="2" type="ORF">S01H1_54793</name>
</gene>
<dbReference type="GO" id="GO:0015385">
    <property type="term" value="F:sodium:proton antiporter activity"/>
    <property type="evidence" value="ECO:0007669"/>
    <property type="project" value="TreeGrafter"/>
</dbReference>
<dbReference type="NCBIfam" id="TIGR01300">
    <property type="entry name" value="CPA3_mnhG_phaG"/>
    <property type="match status" value="1"/>
</dbReference>
<dbReference type="InterPro" id="IPR005133">
    <property type="entry name" value="PhaG_MnhG_YufB"/>
</dbReference>
<feature type="transmembrane region" description="Helical" evidence="1">
    <location>
        <begin position="6"/>
        <end position="26"/>
    </location>
</feature>
<name>X0WA27_9ZZZZ</name>
<sequence length="97" mass="10660">MTIAAYVLMGLGVGFVFVGSLGMLRFRDVYSRLQASGVSDNAGLGLILIGLILHSGWDRHDITLLLLLLLMLITNPIVTHSVARSAFVQRHRKEGER</sequence>
<keyword evidence="1" id="KW-1133">Transmembrane helix</keyword>
<keyword evidence="1" id="KW-0812">Transmembrane</keyword>
<evidence type="ECO:0000256" key="1">
    <source>
        <dbReference type="SAM" id="Phobius"/>
    </source>
</evidence>
<evidence type="ECO:0008006" key="3">
    <source>
        <dbReference type="Google" id="ProtNLM"/>
    </source>
</evidence>
<evidence type="ECO:0000313" key="2">
    <source>
        <dbReference type="EMBL" id="GAG20067.1"/>
    </source>
</evidence>
<dbReference type="EMBL" id="BARS01035573">
    <property type="protein sequence ID" value="GAG20067.1"/>
    <property type="molecule type" value="Genomic_DNA"/>
</dbReference>
<keyword evidence="1" id="KW-0472">Membrane</keyword>
<proteinExistence type="predicted"/>
<accession>X0WA27</accession>
<feature type="transmembrane region" description="Helical" evidence="1">
    <location>
        <begin position="63"/>
        <end position="83"/>
    </location>
</feature>
<feature type="transmembrane region" description="Helical" evidence="1">
    <location>
        <begin position="38"/>
        <end position="57"/>
    </location>
</feature>
<protein>
    <recommendedName>
        <fullName evidence="3">Cation:proton antiporter</fullName>
    </recommendedName>
</protein>
<organism evidence="2">
    <name type="scientific">marine sediment metagenome</name>
    <dbReference type="NCBI Taxonomy" id="412755"/>
    <lineage>
        <taxon>unclassified sequences</taxon>
        <taxon>metagenomes</taxon>
        <taxon>ecological metagenomes</taxon>
    </lineage>
</organism>
<dbReference type="PANTHER" id="PTHR34703:SF1">
    <property type="entry name" value="ANTIPORTER SUBUNIT MNHG2-RELATED"/>
    <property type="match status" value="1"/>
</dbReference>
<reference evidence="2" key="1">
    <citation type="journal article" date="2014" name="Front. Microbiol.">
        <title>High frequency of phylogenetically diverse reductive dehalogenase-homologous genes in deep subseafloor sedimentary metagenomes.</title>
        <authorList>
            <person name="Kawai M."/>
            <person name="Futagami T."/>
            <person name="Toyoda A."/>
            <person name="Takaki Y."/>
            <person name="Nishi S."/>
            <person name="Hori S."/>
            <person name="Arai W."/>
            <person name="Tsubouchi T."/>
            <person name="Morono Y."/>
            <person name="Uchiyama I."/>
            <person name="Ito T."/>
            <person name="Fujiyama A."/>
            <person name="Inagaki F."/>
            <person name="Takami H."/>
        </authorList>
    </citation>
    <scope>NUCLEOTIDE SEQUENCE</scope>
    <source>
        <strain evidence="2">Expedition CK06-06</strain>
    </source>
</reference>
<dbReference type="Pfam" id="PF03334">
    <property type="entry name" value="PhaG_MnhG_YufB"/>
    <property type="match status" value="1"/>
</dbReference>
<dbReference type="PANTHER" id="PTHR34703">
    <property type="entry name" value="ANTIPORTER SUBUNIT MNHG2-RELATED"/>
    <property type="match status" value="1"/>
</dbReference>
<dbReference type="AlphaFoldDB" id="X0WA27"/>